<name>A0A370I987_9NOCA</name>
<dbReference type="Proteomes" id="UP000254869">
    <property type="component" value="Unassembled WGS sequence"/>
</dbReference>
<keyword evidence="1" id="KW-0472">Membrane</keyword>
<keyword evidence="3" id="KW-1185">Reference proteome</keyword>
<evidence type="ECO:0000256" key="1">
    <source>
        <dbReference type="SAM" id="Phobius"/>
    </source>
</evidence>
<accession>A0A370I987</accession>
<protein>
    <submittedName>
        <fullName evidence="2">Uncharacterized protein</fullName>
    </submittedName>
</protein>
<proteinExistence type="predicted"/>
<evidence type="ECO:0000313" key="2">
    <source>
        <dbReference type="EMBL" id="RDI67292.1"/>
    </source>
</evidence>
<evidence type="ECO:0000313" key="3">
    <source>
        <dbReference type="Proteomes" id="UP000254869"/>
    </source>
</evidence>
<feature type="transmembrane region" description="Helical" evidence="1">
    <location>
        <begin position="9"/>
        <end position="28"/>
    </location>
</feature>
<dbReference type="AlphaFoldDB" id="A0A370I987"/>
<keyword evidence="1" id="KW-1133">Transmembrane helix</keyword>
<keyword evidence="1" id="KW-0812">Transmembrane</keyword>
<sequence>MRTNDVRPAVFLGVAAGVLMPWMVLLSLTLPDETHVRNWALAWIGLDLLLVAGCIGTVLLLRRGDERYRITASATAAAAGLDCWFDLTTSVYGAELTQAAASAIGELLLAGVCAHLALRSCRGRRE</sequence>
<feature type="transmembrane region" description="Helical" evidence="1">
    <location>
        <begin position="40"/>
        <end position="61"/>
    </location>
</feature>
<dbReference type="RefSeq" id="WP_147287905.1">
    <property type="nucleotide sequence ID" value="NZ_QQBC01000003.1"/>
</dbReference>
<organism evidence="2 3">
    <name type="scientific">Nocardia pseudobrasiliensis</name>
    <dbReference type="NCBI Taxonomy" id="45979"/>
    <lineage>
        <taxon>Bacteria</taxon>
        <taxon>Bacillati</taxon>
        <taxon>Actinomycetota</taxon>
        <taxon>Actinomycetes</taxon>
        <taxon>Mycobacteriales</taxon>
        <taxon>Nocardiaceae</taxon>
        <taxon>Nocardia</taxon>
    </lineage>
</organism>
<gene>
    <name evidence="2" type="ORF">DFR76_103363</name>
</gene>
<dbReference type="EMBL" id="QQBC01000003">
    <property type="protein sequence ID" value="RDI67292.1"/>
    <property type="molecule type" value="Genomic_DNA"/>
</dbReference>
<reference evidence="2 3" key="1">
    <citation type="submission" date="2018-07" db="EMBL/GenBank/DDBJ databases">
        <title>Genomic Encyclopedia of Type Strains, Phase IV (KMG-IV): sequencing the most valuable type-strain genomes for metagenomic binning, comparative biology and taxonomic classification.</title>
        <authorList>
            <person name="Goeker M."/>
        </authorList>
    </citation>
    <scope>NUCLEOTIDE SEQUENCE [LARGE SCALE GENOMIC DNA]</scope>
    <source>
        <strain evidence="2 3">DSM 44290</strain>
    </source>
</reference>
<dbReference type="STRING" id="1210086.GCA_001613105_04273"/>
<comment type="caution">
    <text evidence="2">The sequence shown here is derived from an EMBL/GenBank/DDBJ whole genome shotgun (WGS) entry which is preliminary data.</text>
</comment>